<dbReference type="Gene3D" id="3.40.50.300">
    <property type="entry name" value="P-loop containing nucleotide triphosphate hydrolases"/>
    <property type="match status" value="1"/>
</dbReference>
<evidence type="ECO:0000259" key="8">
    <source>
        <dbReference type="PROSITE" id="PS51880"/>
    </source>
</evidence>
<accession>A0A9D1SRN3</accession>
<dbReference type="CDD" id="cd01900">
    <property type="entry name" value="YchF"/>
    <property type="match status" value="1"/>
</dbReference>
<dbReference type="EMBL" id="DVOD01000027">
    <property type="protein sequence ID" value="HIU92232.1"/>
    <property type="molecule type" value="Genomic_DNA"/>
</dbReference>
<dbReference type="GO" id="GO:0005524">
    <property type="term" value="F:ATP binding"/>
    <property type="evidence" value="ECO:0007669"/>
    <property type="project" value="UniProtKB-UniRule"/>
</dbReference>
<evidence type="ECO:0000256" key="1">
    <source>
        <dbReference type="ARBA" id="ARBA00001946"/>
    </source>
</evidence>
<dbReference type="InterPro" id="IPR012676">
    <property type="entry name" value="TGS-like"/>
</dbReference>
<feature type="domain" description="OBG-type G" evidence="7">
    <location>
        <begin position="2"/>
        <end position="258"/>
    </location>
</feature>
<dbReference type="Gene3D" id="1.10.150.300">
    <property type="entry name" value="TGS-like domain"/>
    <property type="match status" value="1"/>
</dbReference>
<dbReference type="InterPro" id="IPR012675">
    <property type="entry name" value="Beta-grasp_dom_sf"/>
</dbReference>
<evidence type="ECO:0000256" key="4">
    <source>
        <dbReference type="ARBA" id="ARBA00022840"/>
    </source>
</evidence>
<dbReference type="InterPro" id="IPR027417">
    <property type="entry name" value="P-loop_NTPase"/>
</dbReference>
<dbReference type="Pfam" id="PF06071">
    <property type="entry name" value="YchF-GTPase_C"/>
    <property type="match status" value="1"/>
</dbReference>
<dbReference type="Proteomes" id="UP000886748">
    <property type="component" value="Unassembled WGS sequence"/>
</dbReference>
<name>A0A9D1SRN3_9CLOT</name>
<dbReference type="GO" id="GO:0043023">
    <property type="term" value="F:ribosomal large subunit binding"/>
    <property type="evidence" value="ECO:0007669"/>
    <property type="project" value="UniProtKB-UniRule"/>
</dbReference>
<dbReference type="PIRSF" id="PIRSF006641">
    <property type="entry name" value="CHP00092"/>
    <property type="match status" value="1"/>
</dbReference>
<dbReference type="FunFam" id="3.10.20.30:FF:000001">
    <property type="entry name" value="Ribosome-binding ATPase YchF"/>
    <property type="match status" value="1"/>
</dbReference>
<comment type="similarity">
    <text evidence="6">Belongs to the TRAFAC class OBG-HflX-like GTPase superfamily. OBG GTPase family. YchF/OLA1 subfamily.</text>
</comment>
<dbReference type="InterPro" id="IPR013029">
    <property type="entry name" value="YchF_C"/>
</dbReference>
<dbReference type="AlphaFoldDB" id="A0A9D1SRN3"/>
<dbReference type="InterPro" id="IPR023192">
    <property type="entry name" value="TGS-like_dom_sf"/>
</dbReference>
<dbReference type="PROSITE" id="PS51710">
    <property type="entry name" value="G_OBG"/>
    <property type="match status" value="1"/>
</dbReference>
<dbReference type="PANTHER" id="PTHR23305">
    <property type="entry name" value="OBG GTPASE FAMILY"/>
    <property type="match status" value="1"/>
</dbReference>
<dbReference type="InterPro" id="IPR006073">
    <property type="entry name" value="GTP-bd"/>
</dbReference>
<comment type="function">
    <text evidence="6">ATPase that binds to both the 70S ribosome and the 50S ribosomal subunit in a nucleotide-independent manner.</text>
</comment>
<dbReference type="SUPFAM" id="SSF52540">
    <property type="entry name" value="P-loop containing nucleoside triphosphate hydrolases"/>
    <property type="match status" value="1"/>
</dbReference>
<keyword evidence="4 6" id="KW-0067">ATP-binding</keyword>
<dbReference type="Gene3D" id="3.10.20.30">
    <property type="match status" value="1"/>
</dbReference>
<dbReference type="GO" id="GO:0016887">
    <property type="term" value="F:ATP hydrolysis activity"/>
    <property type="evidence" value="ECO:0007669"/>
    <property type="project" value="UniProtKB-UniRule"/>
</dbReference>
<dbReference type="GO" id="GO:0005737">
    <property type="term" value="C:cytoplasm"/>
    <property type="evidence" value="ECO:0007669"/>
    <property type="project" value="TreeGrafter"/>
</dbReference>
<protein>
    <recommendedName>
        <fullName evidence="6">Ribosome-binding ATPase YchF</fullName>
    </recommendedName>
</protein>
<keyword evidence="5" id="KW-0460">Magnesium</keyword>
<comment type="cofactor">
    <cofactor evidence="1">
        <name>Mg(2+)</name>
        <dbReference type="ChEBI" id="CHEBI:18420"/>
    </cofactor>
</comment>
<comment type="caution">
    <text evidence="9">The sequence shown here is derived from an EMBL/GenBank/DDBJ whole genome shotgun (WGS) entry which is preliminary data.</text>
</comment>
<reference evidence="9" key="1">
    <citation type="submission" date="2020-10" db="EMBL/GenBank/DDBJ databases">
        <authorList>
            <person name="Gilroy R."/>
        </authorList>
    </citation>
    <scope>NUCLEOTIDE SEQUENCE</scope>
    <source>
        <strain evidence="9">CHK154-7741</strain>
    </source>
</reference>
<organism evidence="9 10">
    <name type="scientific">Candidatus Limenecus avicola</name>
    <dbReference type="NCBI Taxonomy" id="2840847"/>
    <lineage>
        <taxon>Bacteria</taxon>
        <taxon>Bacillati</taxon>
        <taxon>Bacillota</taxon>
        <taxon>Clostridia</taxon>
        <taxon>Eubacteriales</taxon>
        <taxon>Clostridiaceae</taxon>
        <taxon>Clostridiaceae incertae sedis</taxon>
        <taxon>Candidatus Limenecus</taxon>
    </lineage>
</organism>
<dbReference type="HAMAP" id="MF_00944">
    <property type="entry name" value="YchF_OLA1_ATPase"/>
    <property type="match status" value="1"/>
</dbReference>
<dbReference type="GO" id="GO:0046872">
    <property type="term" value="F:metal ion binding"/>
    <property type="evidence" value="ECO:0007669"/>
    <property type="project" value="UniProtKB-KW"/>
</dbReference>
<feature type="domain" description="TGS" evidence="8">
    <location>
        <begin position="280"/>
        <end position="363"/>
    </location>
</feature>
<dbReference type="InterPro" id="IPR041706">
    <property type="entry name" value="YchF_N"/>
</dbReference>
<dbReference type="InterPro" id="IPR031167">
    <property type="entry name" value="G_OBG"/>
</dbReference>
<evidence type="ECO:0000313" key="9">
    <source>
        <dbReference type="EMBL" id="HIU92232.1"/>
    </source>
</evidence>
<dbReference type="InterPro" id="IPR004396">
    <property type="entry name" value="ATPase_YchF/OLA1"/>
</dbReference>
<evidence type="ECO:0000256" key="3">
    <source>
        <dbReference type="ARBA" id="ARBA00022741"/>
    </source>
</evidence>
<dbReference type="PROSITE" id="PS51880">
    <property type="entry name" value="TGS"/>
    <property type="match status" value="1"/>
</dbReference>
<dbReference type="Pfam" id="PF01926">
    <property type="entry name" value="MMR_HSR1"/>
    <property type="match status" value="1"/>
</dbReference>
<dbReference type="GO" id="GO:0005525">
    <property type="term" value="F:GTP binding"/>
    <property type="evidence" value="ECO:0007669"/>
    <property type="project" value="InterPro"/>
</dbReference>
<feature type="binding site" evidence="6">
    <location>
        <begin position="11"/>
        <end position="16"/>
    </location>
    <ligand>
        <name>ATP</name>
        <dbReference type="ChEBI" id="CHEBI:30616"/>
    </ligand>
</feature>
<keyword evidence="3 6" id="KW-0547">Nucleotide-binding</keyword>
<dbReference type="SUPFAM" id="SSF81271">
    <property type="entry name" value="TGS-like"/>
    <property type="match status" value="1"/>
</dbReference>
<dbReference type="NCBIfam" id="TIGR00092">
    <property type="entry name" value="redox-regulated ATPase YchF"/>
    <property type="match status" value="1"/>
</dbReference>
<dbReference type="InterPro" id="IPR004095">
    <property type="entry name" value="TGS"/>
</dbReference>
<evidence type="ECO:0000256" key="2">
    <source>
        <dbReference type="ARBA" id="ARBA00022723"/>
    </source>
</evidence>
<reference evidence="9" key="2">
    <citation type="journal article" date="2021" name="PeerJ">
        <title>Extensive microbial diversity within the chicken gut microbiome revealed by metagenomics and culture.</title>
        <authorList>
            <person name="Gilroy R."/>
            <person name="Ravi A."/>
            <person name="Getino M."/>
            <person name="Pursley I."/>
            <person name="Horton D.L."/>
            <person name="Alikhan N.F."/>
            <person name="Baker D."/>
            <person name="Gharbi K."/>
            <person name="Hall N."/>
            <person name="Watson M."/>
            <person name="Adriaenssens E.M."/>
            <person name="Foster-Nyarko E."/>
            <person name="Jarju S."/>
            <person name="Secka A."/>
            <person name="Antonio M."/>
            <person name="Oren A."/>
            <person name="Chaudhuri R.R."/>
            <person name="La Ragione R."/>
            <person name="Hildebrand F."/>
            <person name="Pallen M.J."/>
        </authorList>
    </citation>
    <scope>NUCLEOTIDE SEQUENCE</scope>
    <source>
        <strain evidence="9">CHK154-7741</strain>
    </source>
</reference>
<dbReference type="CDD" id="cd04867">
    <property type="entry name" value="TGS_YchF_OLA1"/>
    <property type="match status" value="1"/>
</dbReference>
<gene>
    <name evidence="6 9" type="primary">ychF</name>
    <name evidence="9" type="ORF">IAD26_03755</name>
</gene>
<keyword evidence="2" id="KW-0479">Metal-binding</keyword>
<evidence type="ECO:0000256" key="6">
    <source>
        <dbReference type="HAMAP-Rule" id="MF_00944"/>
    </source>
</evidence>
<evidence type="ECO:0000259" key="7">
    <source>
        <dbReference type="PROSITE" id="PS51710"/>
    </source>
</evidence>
<dbReference type="FunFam" id="1.10.150.300:FF:000001">
    <property type="entry name" value="Ribosome-binding ATPase YchF"/>
    <property type="match status" value="1"/>
</dbReference>
<sequence length="365" mass="40067">MLRAGIVGLPNVGKSTLFNALTSTANAQSANYPFCTIEPNVGVVTVPDERLYVLQKMVKTDKVVPTAIEFVDIAGLVKGASKGEGLGNQFLANIRETDAIIEVVRCFDDPNTIHVTGKVDPIDDIETINTELALADMASLEKRQQRLSKVAKTGDKDAVAELAVVEKLLKLLEDGKFINVKDHFNEDELPFIKMMHLMTTKPVIYAANVSETDLATGNDYVERVREYAKSHNADVVVISAKIEAELSELGDEEKKDYLAELGVESSGIERMIRAVYHLLDLRTYITAGEIEVRAWTIPAGAKAPQAAGVIHTDFEKGFIRAEVTGYEDFIKCGSYAAAKEKGLTRLEGKDYVVQDGDIVHFRFAV</sequence>
<evidence type="ECO:0000313" key="10">
    <source>
        <dbReference type="Proteomes" id="UP000886748"/>
    </source>
</evidence>
<dbReference type="PANTHER" id="PTHR23305:SF18">
    <property type="entry name" value="OBG-TYPE G DOMAIN-CONTAINING PROTEIN"/>
    <property type="match status" value="1"/>
</dbReference>
<proteinExistence type="inferred from homology"/>
<evidence type="ECO:0000256" key="5">
    <source>
        <dbReference type="ARBA" id="ARBA00022842"/>
    </source>
</evidence>
<dbReference type="PRINTS" id="PR00326">
    <property type="entry name" value="GTP1OBG"/>
</dbReference>